<evidence type="ECO:0000313" key="1">
    <source>
        <dbReference type="EMBL" id="PHM67613.1"/>
    </source>
</evidence>
<gene>
    <name evidence="1" type="ORF">Xsto_00176</name>
</gene>
<accession>A0A2D0KW16</accession>
<keyword evidence="2" id="KW-1185">Reference proteome</keyword>
<proteinExistence type="predicted"/>
<comment type="caution">
    <text evidence="1">The sequence shown here is derived from an EMBL/GenBank/DDBJ whole genome shotgun (WGS) entry which is preliminary data.</text>
</comment>
<sequence>MRSGLWDASTQIDRSALPSPGYILKALSKSEFDDVEYDTHLDQRLKDNLY</sequence>
<evidence type="ECO:0000313" key="2">
    <source>
        <dbReference type="Proteomes" id="UP000222366"/>
    </source>
</evidence>
<dbReference type="Proteomes" id="UP000222366">
    <property type="component" value="Unassembled WGS sequence"/>
</dbReference>
<organism evidence="1 2">
    <name type="scientific">Xenorhabdus stockiae</name>
    <dbReference type="NCBI Taxonomy" id="351614"/>
    <lineage>
        <taxon>Bacteria</taxon>
        <taxon>Pseudomonadati</taxon>
        <taxon>Pseudomonadota</taxon>
        <taxon>Gammaproteobacteria</taxon>
        <taxon>Enterobacterales</taxon>
        <taxon>Morganellaceae</taxon>
        <taxon>Xenorhabdus</taxon>
    </lineage>
</organism>
<name>A0A2D0KW16_9GAMM</name>
<dbReference type="AlphaFoldDB" id="A0A2D0KW16"/>
<dbReference type="EMBL" id="NJAJ01000002">
    <property type="protein sequence ID" value="PHM67613.1"/>
    <property type="molecule type" value="Genomic_DNA"/>
</dbReference>
<protein>
    <submittedName>
        <fullName evidence="1">Pyridoxamine 5'-phosphate oxidase</fullName>
    </submittedName>
</protein>
<reference evidence="1 2" key="1">
    <citation type="journal article" date="2017" name="Nat. Microbiol.">
        <title>Natural product diversity associated with the nematode symbionts Photorhabdus and Xenorhabdus.</title>
        <authorList>
            <person name="Tobias N.J."/>
            <person name="Wolff H."/>
            <person name="Djahanschiri B."/>
            <person name="Grundmann F."/>
            <person name="Kronenwerth M."/>
            <person name="Shi Y.M."/>
            <person name="Simonyi S."/>
            <person name="Grun P."/>
            <person name="Shapiro-Ilan D."/>
            <person name="Pidot S.J."/>
            <person name="Stinear T.P."/>
            <person name="Ebersberger I."/>
            <person name="Bode H.B."/>
        </authorList>
    </citation>
    <scope>NUCLEOTIDE SEQUENCE [LARGE SCALE GENOMIC DNA]</scope>
    <source>
        <strain evidence="1 2">DSM 17904</strain>
    </source>
</reference>